<dbReference type="PROSITE" id="PS00123">
    <property type="entry name" value="ALKALINE_PHOSPHATASE"/>
    <property type="match status" value="1"/>
</dbReference>
<evidence type="ECO:0000256" key="2">
    <source>
        <dbReference type="ARBA" id="ARBA00022553"/>
    </source>
</evidence>
<dbReference type="GO" id="GO:0046872">
    <property type="term" value="F:metal ion binding"/>
    <property type="evidence" value="ECO:0007669"/>
    <property type="project" value="UniProtKB-KW"/>
</dbReference>
<feature type="binding site" evidence="8">
    <location>
        <position position="338"/>
    </location>
    <ligand>
        <name>Zn(2+)</name>
        <dbReference type="ChEBI" id="CHEBI:29105"/>
        <label>2</label>
    </ligand>
</feature>
<feature type="binding site" evidence="8">
    <location>
        <position position="296"/>
    </location>
    <ligand>
        <name>Zn(2+)</name>
        <dbReference type="ChEBI" id="CHEBI:29105"/>
        <label>2</label>
    </ligand>
</feature>
<dbReference type="KEGG" id="fpf:DCC35_07380"/>
<organism evidence="10 11">
    <name type="scientific">Mangrovivirga cuniculi</name>
    <dbReference type="NCBI Taxonomy" id="2715131"/>
    <lineage>
        <taxon>Bacteria</taxon>
        <taxon>Pseudomonadati</taxon>
        <taxon>Bacteroidota</taxon>
        <taxon>Cytophagia</taxon>
        <taxon>Cytophagales</taxon>
        <taxon>Mangrovivirgaceae</taxon>
        <taxon>Mangrovivirga</taxon>
    </lineage>
</organism>
<dbReference type="CDD" id="cd16012">
    <property type="entry name" value="ALP"/>
    <property type="match status" value="1"/>
</dbReference>
<dbReference type="GO" id="GO:0004035">
    <property type="term" value="F:alkaline phosphatase activity"/>
    <property type="evidence" value="ECO:0007669"/>
    <property type="project" value="TreeGrafter"/>
</dbReference>
<dbReference type="PANTHER" id="PTHR11596">
    <property type="entry name" value="ALKALINE PHOSPHATASE"/>
    <property type="match status" value="1"/>
</dbReference>
<dbReference type="PRINTS" id="PR00113">
    <property type="entry name" value="ALKPHPHTASE"/>
</dbReference>
<dbReference type="SMART" id="SM00098">
    <property type="entry name" value="alkPPc"/>
    <property type="match status" value="1"/>
</dbReference>
<dbReference type="Gene3D" id="3.40.720.10">
    <property type="entry name" value="Alkaline Phosphatase, subunit A"/>
    <property type="match status" value="1"/>
</dbReference>
<keyword evidence="11" id="KW-1185">Reference proteome</keyword>
<dbReference type="SUPFAM" id="SSF53649">
    <property type="entry name" value="Alkaline phosphatase-like"/>
    <property type="match status" value="1"/>
</dbReference>
<dbReference type="InterPro" id="IPR001952">
    <property type="entry name" value="Alkaline_phosphatase"/>
</dbReference>
<name>A0A4D7JUR9_9BACT</name>
<dbReference type="InterPro" id="IPR017850">
    <property type="entry name" value="Alkaline_phosphatase_core_sf"/>
</dbReference>
<evidence type="ECO:0000313" key="11">
    <source>
        <dbReference type="Proteomes" id="UP000298616"/>
    </source>
</evidence>
<dbReference type="OrthoDB" id="9794455at2"/>
<reference evidence="10 11" key="1">
    <citation type="submission" date="2018-04" db="EMBL/GenBank/DDBJ databases">
        <title>Complete genome uncultured novel isolate.</title>
        <authorList>
            <person name="Merlino G."/>
        </authorList>
    </citation>
    <scope>NUCLEOTIDE SEQUENCE [LARGE SCALE GENOMIC DNA]</scope>
    <source>
        <strain evidence="11">R1DC9</strain>
    </source>
</reference>
<evidence type="ECO:0000256" key="7">
    <source>
        <dbReference type="PIRSR" id="PIRSR601952-1"/>
    </source>
</evidence>
<gene>
    <name evidence="10" type="ORF">DCC35_07380</name>
</gene>
<evidence type="ECO:0000256" key="9">
    <source>
        <dbReference type="RuleBase" id="RU003946"/>
    </source>
</evidence>
<protein>
    <submittedName>
        <fullName evidence="10">Alkaline phosphatase</fullName>
    </submittedName>
</protein>
<evidence type="ECO:0000256" key="1">
    <source>
        <dbReference type="ARBA" id="ARBA00005984"/>
    </source>
</evidence>
<feature type="active site" description="Phosphoserine intermediate" evidence="7">
    <location>
        <position position="124"/>
    </location>
</feature>
<feature type="binding site" evidence="8">
    <location>
        <position position="83"/>
    </location>
    <ligand>
        <name>Zn(2+)</name>
        <dbReference type="ChEBI" id="CHEBI:29105"/>
        <label>2</label>
    </ligand>
</feature>
<keyword evidence="6 8" id="KW-0460">Magnesium</keyword>
<feature type="binding site" evidence="8">
    <location>
        <position position="177"/>
    </location>
    <ligand>
        <name>Mg(2+)</name>
        <dbReference type="ChEBI" id="CHEBI:18420"/>
    </ligand>
</feature>
<feature type="binding site" evidence="8">
    <location>
        <position position="339"/>
    </location>
    <ligand>
        <name>Zn(2+)</name>
        <dbReference type="ChEBI" id="CHEBI:29105"/>
        <label>2</label>
    </ligand>
</feature>
<comment type="cofactor">
    <cofactor evidence="8">
        <name>Mg(2+)</name>
        <dbReference type="ChEBI" id="CHEBI:18420"/>
    </cofactor>
    <text evidence="8">Binds 1 Mg(2+) ion.</text>
</comment>
<dbReference type="RefSeq" id="WP_137090162.1">
    <property type="nucleotide sequence ID" value="NZ_CP028923.1"/>
</dbReference>
<evidence type="ECO:0000256" key="6">
    <source>
        <dbReference type="ARBA" id="ARBA00022842"/>
    </source>
</evidence>
<feature type="binding site" evidence="8">
    <location>
        <position position="291"/>
    </location>
    <ligand>
        <name>Mg(2+)</name>
        <dbReference type="ChEBI" id="CHEBI:18420"/>
    </ligand>
</feature>
<feature type="binding site" evidence="8">
    <location>
        <position position="83"/>
    </location>
    <ligand>
        <name>Mg(2+)</name>
        <dbReference type="ChEBI" id="CHEBI:18420"/>
    </ligand>
</feature>
<dbReference type="InterPro" id="IPR018299">
    <property type="entry name" value="Alkaline_phosphatase_AS"/>
</dbReference>
<dbReference type="PANTHER" id="PTHR11596:SF5">
    <property type="entry name" value="ALKALINE PHOSPHATASE"/>
    <property type="match status" value="1"/>
</dbReference>
<keyword evidence="4" id="KW-0378">Hydrolase</keyword>
<proteinExistence type="inferred from homology"/>
<sequence>MIKNKIYFAFAITLITLVNFSCDNNLKNDESNEQTTIKAKIESENNFNESQVYISKDIYNTDIELKHEFDNAGVKNIILLIGDGMGPAQVYSGKTANKGNLFLDHFQVVGKSKTNSSDSYITDSAAGATAFSTGEKTYNGAIGVDPDGKPLKTILEIAEDNGLSTGLIATSTITHATPASFIAHQPERSMHEEIASDFLKTDIDIFLGGGKKYFTERKDNKNLLEELKGNGYSLLSKTEELQSDLNGKVAGLFADDAMDKYPARGEFLPTATEKALSLLSQNEKGFFLMVEGSQIDWGGHDNDLAYVINEFNDFDRTVGVALKFASENEGTLVIVTADHETGGLTLVSGDLTEGKVEAKFSTDYHTGIPVQVYAYGPQQSLFLGSYENTAIFSKMKEAFGF</sequence>
<dbReference type="AlphaFoldDB" id="A0A4D7JUR9"/>
<keyword evidence="3 8" id="KW-0479">Metal-binding</keyword>
<keyword evidence="2" id="KW-0597">Phosphoprotein</keyword>
<accession>A0A4D7JUR9</accession>
<dbReference type="Proteomes" id="UP000298616">
    <property type="component" value="Chromosome"/>
</dbReference>
<dbReference type="Pfam" id="PF00245">
    <property type="entry name" value="Alk_phosphatase"/>
    <property type="match status" value="1"/>
</dbReference>
<evidence type="ECO:0000313" key="10">
    <source>
        <dbReference type="EMBL" id="QCK14575.1"/>
    </source>
</evidence>
<evidence type="ECO:0000256" key="5">
    <source>
        <dbReference type="ARBA" id="ARBA00022833"/>
    </source>
</evidence>
<comment type="cofactor">
    <cofactor evidence="8">
        <name>Zn(2+)</name>
        <dbReference type="ChEBI" id="CHEBI:29105"/>
    </cofactor>
    <text evidence="8">Binds 2 Zn(2+) ions.</text>
</comment>
<keyword evidence="5 8" id="KW-0862">Zinc</keyword>
<dbReference type="EMBL" id="CP028923">
    <property type="protein sequence ID" value="QCK14575.1"/>
    <property type="molecule type" value="Genomic_DNA"/>
</dbReference>
<evidence type="ECO:0000256" key="4">
    <source>
        <dbReference type="ARBA" id="ARBA00022801"/>
    </source>
</evidence>
<comment type="similarity">
    <text evidence="1 9">Belongs to the alkaline phosphatase family.</text>
</comment>
<feature type="binding site" evidence="8">
    <location>
        <position position="175"/>
    </location>
    <ligand>
        <name>Mg(2+)</name>
        <dbReference type="ChEBI" id="CHEBI:18420"/>
    </ligand>
</feature>
<feature type="binding site" evidence="8">
    <location>
        <position position="300"/>
    </location>
    <ligand>
        <name>Zn(2+)</name>
        <dbReference type="ChEBI" id="CHEBI:29105"/>
        <label>2</label>
    </ligand>
</feature>
<evidence type="ECO:0000256" key="3">
    <source>
        <dbReference type="ARBA" id="ARBA00022723"/>
    </source>
</evidence>
<evidence type="ECO:0000256" key="8">
    <source>
        <dbReference type="PIRSR" id="PIRSR601952-2"/>
    </source>
</evidence>